<accession>A0A6B0UI94</accession>
<sequence>MALRPMLAATMTSSWRPLLPAATALAVARVTGRVARTRSSGVALRIGGSPESKALISCQMASTVDSRALVPRACSSSTARTVLRREVTFVTITLAESLR</sequence>
<proteinExistence type="predicted"/>
<dbReference type="EMBL" id="GIFC01005840">
    <property type="protein sequence ID" value="MXU87923.1"/>
    <property type="molecule type" value="Transcribed_RNA"/>
</dbReference>
<evidence type="ECO:0000313" key="1">
    <source>
        <dbReference type="EMBL" id="MXU87923.1"/>
    </source>
</evidence>
<dbReference type="AlphaFoldDB" id="A0A6B0UI94"/>
<protein>
    <submittedName>
        <fullName evidence="1">Putative secreted protein</fullName>
    </submittedName>
</protein>
<reference evidence="1" key="1">
    <citation type="submission" date="2019-12" db="EMBL/GenBank/DDBJ databases">
        <title>An insight into the sialome of adult female Ixodes ricinus ticks feeding for 6 days.</title>
        <authorList>
            <person name="Perner J."/>
            <person name="Ribeiro J.M.C."/>
        </authorList>
    </citation>
    <scope>NUCLEOTIDE SEQUENCE</scope>
    <source>
        <strain evidence="1">Semi-engorged</strain>
        <tissue evidence="1">Salivary glands</tissue>
    </source>
</reference>
<name>A0A6B0UI94_IXORI</name>
<organism evidence="1">
    <name type="scientific">Ixodes ricinus</name>
    <name type="common">Common tick</name>
    <name type="synonym">Acarus ricinus</name>
    <dbReference type="NCBI Taxonomy" id="34613"/>
    <lineage>
        <taxon>Eukaryota</taxon>
        <taxon>Metazoa</taxon>
        <taxon>Ecdysozoa</taxon>
        <taxon>Arthropoda</taxon>
        <taxon>Chelicerata</taxon>
        <taxon>Arachnida</taxon>
        <taxon>Acari</taxon>
        <taxon>Parasitiformes</taxon>
        <taxon>Ixodida</taxon>
        <taxon>Ixodoidea</taxon>
        <taxon>Ixodidae</taxon>
        <taxon>Ixodinae</taxon>
        <taxon>Ixodes</taxon>
    </lineage>
</organism>